<dbReference type="InterPro" id="IPR058192">
    <property type="entry name" value="WHD_ROQ1-like"/>
</dbReference>
<dbReference type="SUPFAM" id="SSF52200">
    <property type="entry name" value="Toll/Interleukin receptor TIR domain"/>
    <property type="match status" value="1"/>
</dbReference>
<evidence type="ECO:0000313" key="10">
    <source>
        <dbReference type="EMBL" id="EFH63036.1"/>
    </source>
</evidence>
<proteinExistence type="predicted"/>
<dbReference type="InterPro" id="IPR027417">
    <property type="entry name" value="P-loop_NTPase"/>
</dbReference>
<dbReference type="FunFam" id="3.40.50.10140:FF:000007">
    <property type="entry name" value="Disease resistance protein (TIR-NBS-LRR class)"/>
    <property type="match status" value="1"/>
</dbReference>
<accession>D7KZ23</accession>
<evidence type="ECO:0000256" key="6">
    <source>
        <dbReference type="ARBA" id="ARBA00023027"/>
    </source>
</evidence>
<dbReference type="InterPro" id="IPR035897">
    <property type="entry name" value="Toll_tir_struct_dom_sf"/>
</dbReference>
<reference evidence="11" key="1">
    <citation type="journal article" date="2011" name="Nat. Genet.">
        <title>The Arabidopsis lyrata genome sequence and the basis of rapid genome size change.</title>
        <authorList>
            <person name="Hu T.T."/>
            <person name="Pattyn P."/>
            <person name="Bakker E.G."/>
            <person name="Cao J."/>
            <person name="Cheng J.-F."/>
            <person name="Clark R.M."/>
            <person name="Fahlgren N."/>
            <person name="Fawcett J.A."/>
            <person name="Grimwood J."/>
            <person name="Gundlach H."/>
            <person name="Haberer G."/>
            <person name="Hollister J.D."/>
            <person name="Ossowski S."/>
            <person name="Ottilar R.P."/>
            <person name="Salamov A.A."/>
            <person name="Schneeberger K."/>
            <person name="Spannagl M."/>
            <person name="Wang X."/>
            <person name="Yang L."/>
            <person name="Nasrallah M.E."/>
            <person name="Bergelson J."/>
            <person name="Carrington J.C."/>
            <person name="Gaut B.S."/>
            <person name="Schmutz J."/>
            <person name="Mayer K.F.X."/>
            <person name="Van de Peer Y."/>
            <person name="Grigoriev I.V."/>
            <person name="Nordborg M."/>
            <person name="Weigel D."/>
            <person name="Guo Y.-L."/>
        </authorList>
    </citation>
    <scope>NUCLEOTIDE SEQUENCE [LARGE SCALE GENOMIC DNA]</scope>
    <source>
        <strain evidence="11">cv. MN47</strain>
    </source>
</reference>
<dbReference type="Gene3D" id="1.10.8.430">
    <property type="entry name" value="Helical domain of apoptotic protease-activating factors"/>
    <property type="match status" value="1"/>
</dbReference>
<dbReference type="Gene3D" id="3.40.50.10140">
    <property type="entry name" value="Toll/interleukin-1 receptor homology (TIR) domain"/>
    <property type="match status" value="1"/>
</dbReference>
<evidence type="ECO:0000259" key="9">
    <source>
        <dbReference type="PROSITE" id="PS50104"/>
    </source>
</evidence>
<dbReference type="GO" id="GO:0007165">
    <property type="term" value="P:signal transduction"/>
    <property type="evidence" value="ECO:0007669"/>
    <property type="project" value="InterPro"/>
</dbReference>
<feature type="region of interest" description="Disordered" evidence="8">
    <location>
        <begin position="999"/>
        <end position="1023"/>
    </location>
</feature>
<dbReference type="SMART" id="SM00382">
    <property type="entry name" value="AAA"/>
    <property type="match status" value="1"/>
</dbReference>
<evidence type="ECO:0000313" key="11">
    <source>
        <dbReference type="Proteomes" id="UP000008694"/>
    </source>
</evidence>
<dbReference type="GO" id="GO:0006952">
    <property type="term" value="P:defense response"/>
    <property type="evidence" value="ECO:0007669"/>
    <property type="project" value="UniProtKB-KW"/>
</dbReference>
<feature type="compositionally biased region" description="Acidic residues" evidence="8">
    <location>
        <begin position="1004"/>
        <end position="1013"/>
    </location>
</feature>
<dbReference type="FunFam" id="3.40.50.300:FF:001002">
    <property type="entry name" value="Disease resistance protein (TIR-NBS-LRR class)"/>
    <property type="match status" value="1"/>
</dbReference>
<dbReference type="SUPFAM" id="SSF52540">
    <property type="entry name" value="P-loop containing nucleoside triphosphate hydrolases"/>
    <property type="match status" value="1"/>
</dbReference>
<dbReference type="Pfam" id="PF23282">
    <property type="entry name" value="WHD_ROQ1"/>
    <property type="match status" value="1"/>
</dbReference>
<dbReference type="InterPro" id="IPR011713">
    <property type="entry name" value="Leu-rich_rpt_3"/>
</dbReference>
<dbReference type="AlphaFoldDB" id="D7KZ23"/>
<evidence type="ECO:0000256" key="2">
    <source>
        <dbReference type="ARBA" id="ARBA00022614"/>
    </source>
</evidence>
<dbReference type="InterPro" id="IPR032675">
    <property type="entry name" value="LRR_dom_sf"/>
</dbReference>
<dbReference type="Pfam" id="PF01582">
    <property type="entry name" value="TIR"/>
    <property type="match status" value="1"/>
</dbReference>
<dbReference type="STRING" id="81972.D7KZ23"/>
<dbReference type="Pfam" id="PF20160">
    <property type="entry name" value="C-JID"/>
    <property type="match status" value="1"/>
</dbReference>
<evidence type="ECO:0000256" key="5">
    <source>
        <dbReference type="ARBA" id="ARBA00022821"/>
    </source>
</evidence>
<dbReference type="InterPro" id="IPR042197">
    <property type="entry name" value="Apaf_helical"/>
</dbReference>
<dbReference type="eggNOG" id="ENOG502QQ7T">
    <property type="taxonomic scope" value="Eukaryota"/>
</dbReference>
<evidence type="ECO:0000256" key="8">
    <source>
        <dbReference type="SAM" id="MobiDB-lite"/>
    </source>
</evidence>
<dbReference type="Pfam" id="PF00931">
    <property type="entry name" value="NB-ARC"/>
    <property type="match status" value="1"/>
</dbReference>
<evidence type="ECO:0000256" key="3">
    <source>
        <dbReference type="ARBA" id="ARBA00022737"/>
    </source>
</evidence>
<dbReference type="Gene3D" id="3.80.10.10">
    <property type="entry name" value="Ribonuclease Inhibitor"/>
    <property type="match status" value="2"/>
</dbReference>
<keyword evidence="4" id="KW-0378">Hydrolase</keyword>
<dbReference type="EMBL" id="GL348714">
    <property type="protein sequence ID" value="EFH63036.1"/>
    <property type="molecule type" value="Genomic_DNA"/>
</dbReference>
<dbReference type="PANTHER" id="PTHR11017:SF471">
    <property type="entry name" value="ADP-RIBOSYL CYCLASE_CYCLIC ADP-RIBOSE HYDROLASE"/>
    <property type="match status" value="1"/>
</dbReference>
<dbReference type="Pfam" id="PF07725">
    <property type="entry name" value="LRR_3"/>
    <property type="match status" value="1"/>
</dbReference>
<protein>
    <recommendedName>
        <fullName evidence="1">ADP-ribosyl cyclase/cyclic ADP-ribose hydrolase</fullName>
        <ecNumber evidence="1">3.2.2.6</ecNumber>
    </recommendedName>
</protein>
<evidence type="ECO:0000256" key="1">
    <source>
        <dbReference type="ARBA" id="ARBA00011982"/>
    </source>
</evidence>
<feature type="domain" description="TIR" evidence="9">
    <location>
        <begin position="15"/>
        <end position="179"/>
    </location>
</feature>
<keyword evidence="2" id="KW-0433">Leucine-rich repeat</keyword>
<evidence type="ECO:0000256" key="7">
    <source>
        <dbReference type="ARBA" id="ARBA00047304"/>
    </source>
</evidence>
<keyword evidence="11" id="KW-1185">Reference proteome</keyword>
<dbReference type="InterPro" id="IPR044974">
    <property type="entry name" value="Disease_R_plants"/>
</dbReference>
<dbReference type="FunFam" id="3.80.10.10:FF:000386">
    <property type="entry name" value="Disease resistance protein RPS4"/>
    <property type="match status" value="1"/>
</dbReference>
<dbReference type="SUPFAM" id="SSF52058">
    <property type="entry name" value="L domain-like"/>
    <property type="match status" value="1"/>
</dbReference>
<evidence type="ECO:0000256" key="4">
    <source>
        <dbReference type="ARBA" id="ARBA00022801"/>
    </source>
</evidence>
<dbReference type="PANTHER" id="PTHR11017">
    <property type="entry name" value="LEUCINE-RICH REPEAT-CONTAINING PROTEIN"/>
    <property type="match status" value="1"/>
</dbReference>
<name>D7KZ23_ARALL</name>
<dbReference type="Proteomes" id="UP000008694">
    <property type="component" value="Unassembled WGS sequence"/>
</dbReference>
<dbReference type="GO" id="GO:0043531">
    <property type="term" value="F:ADP binding"/>
    <property type="evidence" value="ECO:0007669"/>
    <property type="project" value="InterPro"/>
</dbReference>
<dbReference type="InterPro" id="IPR002182">
    <property type="entry name" value="NB-ARC"/>
</dbReference>
<comment type="catalytic activity">
    <reaction evidence="7">
        <text>NAD(+) + H2O = ADP-D-ribose + nicotinamide + H(+)</text>
        <dbReference type="Rhea" id="RHEA:16301"/>
        <dbReference type="ChEBI" id="CHEBI:15377"/>
        <dbReference type="ChEBI" id="CHEBI:15378"/>
        <dbReference type="ChEBI" id="CHEBI:17154"/>
        <dbReference type="ChEBI" id="CHEBI:57540"/>
        <dbReference type="ChEBI" id="CHEBI:57967"/>
        <dbReference type="EC" id="3.2.2.6"/>
    </reaction>
    <physiologicalReaction direction="left-to-right" evidence="7">
        <dbReference type="Rhea" id="RHEA:16302"/>
    </physiologicalReaction>
</comment>
<dbReference type="Gramene" id="Al_scaffold_0002_821">
    <property type="protein sequence ID" value="Al_scaffold_0002_821"/>
    <property type="gene ID" value="Al_scaffold_0002_821"/>
</dbReference>
<sequence length="1023" mass="117685">MVYTSSSSSSSSRNWVYDIFPSFRGEDVRKNFVCHFIKELDRKLITAFKDNQIERSRSLDPELKQAIRDSRIAVVVFSKNYASSSWCLDELLEIVRCKKEYGQLVIPIFYRLDPSHVRKQTGEFGKIFEKTCQHKTKQVQNRWSRALSHVSNILGYHSVTWENEAKMIEEITNDVLGKLNITPSKDFDDFVGMEGHIAEMSSRLCLESEEVRMVGIWGPSGIGKTTIARALFNRLARHFRGSIFIDRSFLCKSTKIYSKANPDDYNMRLHLQSNFLPEILGQKHIRIDHLGAVRERLKHQKVLILLDDLDDQVVLDTLVGQTQWFGRGSRIIVITKNKHLLRAHGICSFYEVGLPSDQLALEMFSRYAFRQNCPLPGFIEFSVEVAKLVGNLPLGLNILGSYLRGRIKEDWIHRLHRLRKGLNKQIEEALRVEYEGLGSRKDKAIFRHIACLFNEVEINDIKLLLEDSDLDVITGLHNLLDNSLIHERRKTVQMHCLVQEMGKEMVRIQSKNPAKREFLVDSKDIYDVLNGNANAEKVKGISWNLADLDELHIHKRAFERMKNLDFIRIYDDSLALHIQEKLHFPQGLDYLPPKLRFLSWDGYPMRCLPSNFLPEHLVVLRMRNSKLEKLWNGVHLPRLLEDMDMEGSSNLTELPDLSWAPNLTTLNLRNCPSLAEIPSSIMNLHCLKTLTLEDCTSLVSLPVNIDLISLYRLDLSGCSRFSRFPDISRNISFLILNQTAIEEVPWWINKFPKLICIEMWECTKLKYISGNISELKLLEKADFSNCEALTKASWIGRTTVVAMVAENNHTKLPVLNFINCFKLDQETLIQQSVFKHLILPGEKVPSYFTNQATGNSLVIHLLQSSFSQEFLRFRVCLVVDADKPNRSENGSIASTWVSCHFTCKDGNCYGSADSRIAIDLPRQIDNHLIIFDCHFPLSKDNGSLVNLNYDQVDLEFHFASDPLCKIKECGIRLSEVCPSPEYRPCNLNVRAHVWEGNENKADSDLDNETENGEETERSRKRIK</sequence>
<dbReference type="EC" id="3.2.2.6" evidence="1"/>
<keyword evidence="3" id="KW-0677">Repeat</keyword>
<keyword evidence="6" id="KW-0520">NAD</keyword>
<dbReference type="HOGENOM" id="CLU_001561_0_1_1"/>
<dbReference type="PRINTS" id="PR00364">
    <property type="entry name" value="DISEASERSIST"/>
</dbReference>
<dbReference type="SMART" id="SM00255">
    <property type="entry name" value="TIR"/>
    <property type="match status" value="1"/>
</dbReference>
<dbReference type="PROSITE" id="PS50104">
    <property type="entry name" value="TIR"/>
    <property type="match status" value="1"/>
</dbReference>
<dbReference type="GO" id="GO:0061809">
    <property type="term" value="F:NAD+ nucleosidase activity, cyclic ADP-ribose generating"/>
    <property type="evidence" value="ECO:0007669"/>
    <property type="project" value="UniProtKB-EC"/>
</dbReference>
<dbReference type="Gene3D" id="3.40.50.300">
    <property type="entry name" value="P-loop containing nucleotide triphosphate hydrolases"/>
    <property type="match status" value="1"/>
</dbReference>
<dbReference type="InterPro" id="IPR003593">
    <property type="entry name" value="AAA+_ATPase"/>
</dbReference>
<dbReference type="InterPro" id="IPR000157">
    <property type="entry name" value="TIR_dom"/>
</dbReference>
<organism evidence="11">
    <name type="scientific">Arabidopsis lyrata subsp. lyrata</name>
    <name type="common">Lyre-leaved rock-cress</name>
    <dbReference type="NCBI Taxonomy" id="81972"/>
    <lineage>
        <taxon>Eukaryota</taxon>
        <taxon>Viridiplantae</taxon>
        <taxon>Streptophyta</taxon>
        <taxon>Embryophyta</taxon>
        <taxon>Tracheophyta</taxon>
        <taxon>Spermatophyta</taxon>
        <taxon>Magnoliopsida</taxon>
        <taxon>eudicotyledons</taxon>
        <taxon>Gunneridae</taxon>
        <taxon>Pentapetalae</taxon>
        <taxon>rosids</taxon>
        <taxon>malvids</taxon>
        <taxon>Brassicales</taxon>
        <taxon>Brassicaceae</taxon>
        <taxon>Camelineae</taxon>
        <taxon>Arabidopsis</taxon>
    </lineage>
</organism>
<feature type="non-terminal residue" evidence="10">
    <location>
        <position position="1023"/>
    </location>
</feature>
<dbReference type="InterPro" id="IPR045344">
    <property type="entry name" value="C-JID"/>
</dbReference>
<gene>
    <name evidence="10" type="ORF">ARALYDRAFT_675671</name>
</gene>
<keyword evidence="5" id="KW-0611">Plant defense</keyword>